<dbReference type="OrthoDB" id="3873597at2"/>
<name>A0A229SLJ7_9PSEU</name>
<keyword evidence="2" id="KW-1185">Reference proteome</keyword>
<dbReference type="Proteomes" id="UP000215199">
    <property type="component" value="Unassembled WGS sequence"/>
</dbReference>
<proteinExistence type="predicted"/>
<accession>A0A229SLJ7</accession>
<evidence type="ECO:0000313" key="2">
    <source>
        <dbReference type="Proteomes" id="UP000215199"/>
    </source>
</evidence>
<sequence>MAVPEALAGLTAIPGVRTASQLRAPDWGSGPDPGPDGLLAVLPELAGLLPDGGLRRGTTVAVRGATSLVLALLAAPTREGSWAAVTGLPELGLAAAAELGVDLERIALVPHPGAELVAVLSALVDGFDLVVLGPSLAGGAQPQLARRLAGRARNRGTVVLTVGPWPGADLELTVSDRRWHGLTQDGYGHLKARDVVATSRGRGAAARPLSVRLRLPGPGGAVVVAGGPSERWLAGVAG</sequence>
<dbReference type="RefSeq" id="WP_093953838.1">
    <property type="nucleotide sequence ID" value="NZ_NMUL01000069.1"/>
</dbReference>
<gene>
    <name evidence="1" type="ORF">CF165_45495</name>
</gene>
<dbReference type="EMBL" id="NMUL01000069">
    <property type="protein sequence ID" value="OXM59835.1"/>
    <property type="molecule type" value="Genomic_DNA"/>
</dbReference>
<evidence type="ECO:0000313" key="1">
    <source>
        <dbReference type="EMBL" id="OXM59835.1"/>
    </source>
</evidence>
<protein>
    <recommendedName>
        <fullName evidence="3">Recombinase A</fullName>
    </recommendedName>
</protein>
<dbReference type="AlphaFoldDB" id="A0A229SLJ7"/>
<comment type="caution">
    <text evidence="1">The sequence shown here is derived from an EMBL/GenBank/DDBJ whole genome shotgun (WGS) entry which is preliminary data.</text>
</comment>
<evidence type="ECO:0008006" key="3">
    <source>
        <dbReference type="Google" id="ProtNLM"/>
    </source>
</evidence>
<reference evidence="2" key="1">
    <citation type="submission" date="2017-07" db="EMBL/GenBank/DDBJ databases">
        <title>Comparative genome mining reveals phylogenetic distribution patterns of secondary metabolites in Amycolatopsis.</title>
        <authorList>
            <person name="Adamek M."/>
            <person name="Alanjary M."/>
            <person name="Sales-Ortells H."/>
            <person name="Goodfellow M."/>
            <person name="Bull A.T."/>
            <person name="Kalinowski J."/>
            <person name="Ziemert N."/>
        </authorList>
    </citation>
    <scope>NUCLEOTIDE SEQUENCE [LARGE SCALE GENOMIC DNA]</scope>
    <source>
        <strain evidence="2">H5</strain>
    </source>
</reference>
<organism evidence="1 2">
    <name type="scientific">Amycolatopsis vastitatis</name>
    <dbReference type="NCBI Taxonomy" id="1905142"/>
    <lineage>
        <taxon>Bacteria</taxon>
        <taxon>Bacillati</taxon>
        <taxon>Actinomycetota</taxon>
        <taxon>Actinomycetes</taxon>
        <taxon>Pseudonocardiales</taxon>
        <taxon>Pseudonocardiaceae</taxon>
        <taxon>Amycolatopsis</taxon>
    </lineage>
</organism>